<evidence type="ECO:0000256" key="2">
    <source>
        <dbReference type="SAM" id="Phobius"/>
    </source>
</evidence>
<evidence type="ECO:0000313" key="4">
    <source>
        <dbReference type="Proteomes" id="UP000325211"/>
    </source>
</evidence>
<gene>
    <name evidence="3" type="ORF">DEJ50_13745</name>
</gene>
<organism evidence="3 4">
    <name type="scientific">Streptomyces venezuelae</name>
    <dbReference type="NCBI Taxonomy" id="54571"/>
    <lineage>
        <taxon>Bacteria</taxon>
        <taxon>Bacillati</taxon>
        <taxon>Actinomycetota</taxon>
        <taxon>Actinomycetes</taxon>
        <taxon>Kitasatosporales</taxon>
        <taxon>Streptomycetaceae</taxon>
        <taxon>Streptomyces</taxon>
    </lineage>
</organism>
<protein>
    <submittedName>
        <fullName evidence="3">DUF4407 domain-containing protein</fullName>
    </submittedName>
</protein>
<feature type="compositionally biased region" description="Pro residues" evidence="1">
    <location>
        <begin position="22"/>
        <end position="32"/>
    </location>
</feature>
<accession>A0A5P2D6G4</accession>
<keyword evidence="2" id="KW-1133">Transmembrane helix</keyword>
<sequence>MSADAPARPSGRAGEEADFPWLPAPAPGPAPEAPRGRARGRRRPPPAVYLRRLIGVREDVLDWVPEERARYTWYGAIVLNTALLGGASMALAIATIRDELPLAVALVVAAIWFWVVLALDSWLVSSTHGIPAKGRLRALLPRLFLSVLLGLAIAEPLLFQIFDKEIRQEISVGHKRDVEAYRGSLMACNPVDGTATAGRPDCAGFQLNVPGSPGALREQIARNAAEVKERQAQVAAIDKTLSEKMAAEQRECDYQKKYVWKNGGRDVTETCKRARKDATAYSETSQADQHQKDLAALIQKGRDLTAQEATAGETYRPALVKAIDERTRSHEQSLDDDGLLTSAHALGTVAWSDWYAGFVAVLLHILLLTVDAMPVLAKLMSGPTSYDRALTGRLEAGRRRHAEELQVRHACEAAEHEARRHRSAQEAANGMDAVEHTYRLAQSERAQAFRTELDARAARLRNP</sequence>
<dbReference type="EMBL" id="CP029190">
    <property type="protein sequence ID" value="QES48729.1"/>
    <property type="molecule type" value="Genomic_DNA"/>
</dbReference>
<feature type="transmembrane region" description="Helical" evidence="2">
    <location>
        <begin position="71"/>
        <end position="96"/>
    </location>
</feature>
<keyword evidence="2" id="KW-0812">Transmembrane</keyword>
<evidence type="ECO:0000256" key="1">
    <source>
        <dbReference type="SAM" id="MobiDB-lite"/>
    </source>
</evidence>
<reference evidence="3 4" key="1">
    <citation type="submission" date="2018-05" db="EMBL/GenBank/DDBJ databases">
        <title>Streptomyces venezuelae.</title>
        <authorList>
            <person name="Kim W."/>
            <person name="Lee N."/>
            <person name="Cho B.-K."/>
        </authorList>
    </citation>
    <scope>NUCLEOTIDE SEQUENCE [LARGE SCALE GENOMIC DNA]</scope>
    <source>
        <strain evidence="3 4">ATCC 21782</strain>
    </source>
</reference>
<dbReference type="AlphaFoldDB" id="A0A5P2D6G4"/>
<dbReference type="OrthoDB" id="3426638at2"/>
<dbReference type="Proteomes" id="UP000325211">
    <property type="component" value="Chromosome"/>
</dbReference>
<dbReference type="RefSeq" id="WP_150208278.1">
    <property type="nucleotide sequence ID" value="NZ_CP029190.1"/>
</dbReference>
<keyword evidence="2" id="KW-0472">Membrane</keyword>
<name>A0A5P2D6G4_STRVZ</name>
<dbReference type="Pfam" id="PF14362">
    <property type="entry name" value="DUF4407"/>
    <property type="match status" value="1"/>
</dbReference>
<evidence type="ECO:0000313" key="3">
    <source>
        <dbReference type="EMBL" id="QES48729.1"/>
    </source>
</evidence>
<feature type="region of interest" description="Disordered" evidence="1">
    <location>
        <begin position="1"/>
        <end position="42"/>
    </location>
</feature>
<proteinExistence type="predicted"/>
<feature type="transmembrane region" description="Helical" evidence="2">
    <location>
        <begin position="102"/>
        <end position="123"/>
    </location>
</feature>
<dbReference type="InterPro" id="IPR025519">
    <property type="entry name" value="DUF4407"/>
</dbReference>
<feature type="transmembrane region" description="Helical" evidence="2">
    <location>
        <begin position="143"/>
        <end position="162"/>
    </location>
</feature>